<accession>A0A5D3BNJ2</accession>
<evidence type="ECO:0000313" key="2">
    <source>
        <dbReference type="Proteomes" id="UP000321947"/>
    </source>
</evidence>
<dbReference type="EMBL" id="SSTD01016718">
    <property type="protein sequence ID" value="TYK00560.1"/>
    <property type="molecule type" value="Genomic_DNA"/>
</dbReference>
<reference evidence="1 2" key="1">
    <citation type="submission" date="2019-08" db="EMBL/GenBank/DDBJ databases">
        <title>Draft genome sequences of two oriental melons (Cucumis melo L. var makuwa).</title>
        <authorList>
            <person name="Kwon S.-Y."/>
        </authorList>
    </citation>
    <scope>NUCLEOTIDE SEQUENCE [LARGE SCALE GENOMIC DNA]</scope>
    <source>
        <strain evidence="2">cv. Chang Bougi</strain>
        <tissue evidence="1">Leaf</tissue>
    </source>
</reference>
<dbReference type="Proteomes" id="UP000321947">
    <property type="component" value="Unassembled WGS sequence"/>
</dbReference>
<proteinExistence type="predicted"/>
<protein>
    <submittedName>
        <fullName evidence="1">Transposon Tf2-1 polyprotein isoform X1</fullName>
    </submittedName>
</protein>
<gene>
    <name evidence="1" type="ORF">E5676_scaffold169G001750</name>
</gene>
<comment type="caution">
    <text evidence="1">The sequence shown here is derived from an EMBL/GenBank/DDBJ whole genome shotgun (WGS) entry which is preliminary data.</text>
</comment>
<organism evidence="1 2">
    <name type="scientific">Cucumis melo var. makuwa</name>
    <name type="common">Oriental melon</name>
    <dbReference type="NCBI Taxonomy" id="1194695"/>
    <lineage>
        <taxon>Eukaryota</taxon>
        <taxon>Viridiplantae</taxon>
        <taxon>Streptophyta</taxon>
        <taxon>Embryophyta</taxon>
        <taxon>Tracheophyta</taxon>
        <taxon>Spermatophyta</taxon>
        <taxon>Magnoliopsida</taxon>
        <taxon>eudicotyledons</taxon>
        <taxon>Gunneridae</taxon>
        <taxon>Pentapetalae</taxon>
        <taxon>rosids</taxon>
        <taxon>fabids</taxon>
        <taxon>Cucurbitales</taxon>
        <taxon>Cucurbitaceae</taxon>
        <taxon>Benincaseae</taxon>
        <taxon>Cucumis</taxon>
    </lineage>
</organism>
<dbReference type="AlphaFoldDB" id="A0A5D3BNJ2"/>
<sequence length="152" mass="17552">MWKMRRLHVEVGIKKVRGGSRRVCSFGNGERLGWFPPRGSLSSGFVINKQYQQQQVILKYIEGIIRDDLLGKQVVEGSSSKTKSDEPIITTVSTELKEEEKADEGCSIDRSKFKKVEMLVFNGTDLDSWLFRADRYFKIHNFDGPVLDWYRS</sequence>
<name>A0A5D3BNJ2_CUCMM</name>
<evidence type="ECO:0000313" key="1">
    <source>
        <dbReference type="EMBL" id="TYK00560.1"/>
    </source>
</evidence>